<evidence type="ECO:0000313" key="2">
    <source>
        <dbReference type="Proteomes" id="UP001597100"/>
    </source>
</evidence>
<reference evidence="2" key="1">
    <citation type="journal article" date="2019" name="Int. J. Syst. Evol. Microbiol.">
        <title>The Global Catalogue of Microorganisms (GCM) 10K type strain sequencing project: providing services to taxonomists for standard genome sequencing and annotation.</title>
        <authorList>
            <consortium name="The Broad Institute Genomics Platform"/>
            <consortium name="The Broad Institute Genome Sequencing Center for Infectious Disease"/>
            <person name="Wu L."/>
            <person name="Ma J."/>
        </authorList>
    </citation>
    <scope>NUCLEOTIDE SEQUENCE [LARGE SCALE GENOMIC DNA]</scope>
    <source>
        <strain evidence="2">CCUG 60898</strain>
    </source>
</reference>
<gene>
    <name evidence="1" type="ORF">ACFQ1G_01285</name>
</gene>
<comment type="caution">
    <text evidence="1">The sequence shown here is derived from an EMBL/GenBank/DDBJ whole genome shotgun (WGS) entry which is preliminary data.</text>
</comment>
<evidence type="ECO:0000313" key="1">
    <source>
        <dbReference type="EMBL" id="MFD0975411.1"/>
    </source>
</evidence>
<protein>
    <submittedName>
        <fullName evidence="1">Uncharacterized protein</fullName>
    </submittedName>
</protein>
<name>A0ABW3IBQ5_9FLAO</name>
<accession>A0ABW3IBQ5</accession>
<sequence>MKKIHLILIIGLLFCSCKMEMKEDAENGELKVDTTETEKTEPKKDLKFSLYNSTDFALKDVTIGLPDTVLTYAVLEKESQTDWTKVRSAYHYGFVRFFDWKDRKYYIQPIDYVGETAFKKGELKYIVKLIDTTDQSFELDFDYQK</sequence>
<dbReference type="Proteomes" id="UP001597100">
    <property type="component" value="Unassembled WGS sequence"/>
</dbReference>
<organism evidence="1 2">
    <name type="scientific">Salinimicrobium gaetbulicola</name>
    <dbReference type="NCBI Taxonomy" id="999702"/>
    <lineage>
        <taxon>Bacteria</taxon>
        <taxon>Pseudomonadati</taxon>
        <taxon>Bacteroidota</taxon>
        <taxon>Flavobacteriia</taxon>
        <taxon>Flavobacteriales</taxon>
        <taxon>Flavobacteriaceae</taxon>
        <taxon>Salinimicrobium</taxon>
    </lineage>
</organism>
<dbReference type="RefSeq" id="WP_380736428.1">
    <property type="nucleotide sequence ID" value="NZ_JBHTJP010000017.1"/>
</dbReference>
<keyword evidence="2" id="KW-1185">Reference proteome</keyword>
<proteinExistence type="predicted"/>
<dbReference type="PROSITE" id="PS51257">
    <property type="entry name" value="PROKAR_LIPOPROTEIN"/>
    <property type="match status" value="1"/>
</dbReference>
<dbReference type="EMBL" id="JBHTJP010000017">
    <property type="protein sequence ID" value="MFD0975411.1"/>
    <property type="molecule type" value="Genomic_DNA"/>
</dbReference>